<dbReference type="EMBL" id="CP072943">
    <property type="protein sequence ID" value="QTX33398.1"/>
    <property type="molecule type" value="Genomic_DNA"/>
</dbReference>
<gene>
    <name evidence="1" type="ORF">KAR29_05870</name>
</gene>
<dbReference type="KEGG" id="aram:KAR29_05870"/>
<organism evidence="1 2">
    <name type="scientific">Aminithiophilus ramosus</name>
    <dbReference type="NCBI Taxonomy" id="3029084"/>
    <lineage>
        <taxon>Bacteria</taxon>
        <taxon>Thermotogati</taxon>
        <taxon>Synergistota</taxon>
        <taxon>Synergistia</taxon>
        <taxon>Synergistales</taxon>
        <taxon>Aminithiophilaceae</taxon>
        <taxon>Aminithiophilus</taxon>
    </lineage>
</organism>
<reference evidence="2" key="1">
    <citation type="submission" date="2021-04" db="EMBL/GenBank/DDBJ databases">
        <title>A novel Synergistetes isolate from a pyrite-forming mixed culture.</title>
        <authorList>
            <person name="Bunk B."/>
            <person name="Sproer C."/>
            <person name="Spring S."/>
            <person name="Pester M."/>
        </authorList>
    </citation>
    <scope>NUCLEOTIDE SEQUENCE [LARGE SCALE GENOMIC DNA]</scope>
    <source>
        <strain evidence="2">J.5.4.2-T.3.5.2</strain>
    </source>
</reference>
<accession>A0A9Q7EWM5</accession>
<sequence length="394" mass="44674">MERAKVLAEVVLAEELTLRILAGEKTPWIVLLNGKSRKRRNVRLGWFESSRPVVLGGRGPSREFSVEEVDGALRSLLSQFFSSVAVQSLFWQAFRVMQSRLHRTRFVVEESDCRLLPDSKRETLWLAYIPHGAIHAKVRHTFPLGEKERPLLERFLSGDSPWPAVELTAQEARGSMAAMPFVRELGLIDPERWLRPLMIALAGVLLGFRDGSSGVECDLSDSLWQAYYASGGRMQAAKLNLPSEEAFLAEVRGLMRLRPYLDSLAYERAFDGQVHLQERGYSRRERFSALVDISGCREFVITRFVGERGALLFAPSRPAPGETDRILFFPQEIFDAVGSLNAAIGILDNDFASLQIWKSWRRLRGQRRLEQLLEKVPLFGRSVSCAEEGKEERP</sequence>
<dbReference type="AlphaFoldDB" id="A0A9Q7EWM5"/>
<evidence type="ECO:0000313" key="2">
    <source>
        <dbReference type="Proteomes" id="UP000671879"/>
    </source>
</evidence>
<proteinExistence type="predicted"/>
<dbReference type="Proteomes" id="UP000671879">
    <property type="component" value="Chromosome"/>
</dbReference>
<evidence type="ECO:0000313" key="1">
    <source>
        <dbReference type="EMBL" id="QTX33398.1"/>
    </source>
</evidence>
<name>A0A9Q7EWM5_9BACT</name>
<protein>
    <submittedName>
        <fullName evidence="1">Uncharacterized protein</fullName>
    </submittedName>
</protein>
<dbReference type="RefSeq" id="WP_274374684.1">
    <property type="nucleotide sequence ID" value="NZ_CP072943.1"/>
</dbReference>
<keyword evidence="2" id="KW-1185">Reference proteome</keyword>